<sequence length="286" mass="31789">MASCITSVYPMRHVVTYRGQIVVVTEKSTQFAALSTDGQLSWIKGATQNFGGITADISPEGKVVIANDKAGSIYKSFIIIGQNRTLGTGPASREIPTNEAESHQERVCQVAFASNTALLTLGKEGTIRQWKLNKDHLVGDLTCTGFLKRVGHVRGIIPSTSFYSRAGSGCLTVGYDDGTWSNQTLPLDKNMEKFRQPWKETYSHQFTEEQALLAILKVKKMQLERFREIDLEEDFLSIHITSVNNMYFAIALEADMKECSGHRGKLIAKKVPNHGEPGEKMCQRVE</sequence>
<dbReference type="PROSITE" id="PS50082">
    <property type="entry name" value="WD_REPEATS_2"/>
    <property type="match status" value="1"/>
</dbReference>
<feature type="repeat" description="WD" evidence="1">
    <location>
        <begin position="100"/>
        <end position="140"/>
    </location>
</feature>
<organism evidence="2 3">
    <name type="scientific">Panagrellus redivivus</name>
    <name type="common">Microworm</name>
    <dbReference type="NCBI Taxonomy" id="6233"/>
    <lineage>
        <taxon>Eukaryota</taxon>
        <taxon>Metazoa</taxon>
        <taxon>Ecdysozoa</taxon>
        <taxon>Nematoda</taxon>
        <taxon>Chromadorea</taxon>
        <taxon>Rhabditida</taxon>
        <taxon>Tylenchina</taxon>
        <taxon>Panagrolaimomorpha</taxon>
        <taxon>Panagrolaimoidea</taxon>
        <taxon>Panagrolaimidae</taxon>
        <taxon>Panagrellus</taxon>
    </lineage>
</organism>
<dbReference type="WBParaSite" id="Pan_g9517.t1">
    <property type="protein sequence ID" value="Pan_g9517.t1"/>
    <property type="gene ID" value="Pan_g9517"/>
</dbReference>
<reference evidence="2" key="1">
    <citation type="journal article" date="2013" name="Genetics">
        <title>The draft genome and transcriptome of Panagrellus redivivus are shaped by the harsh demands of a free-living lifestyle.</title>
        <authorList>
            <person name="Srinivasan J."/>
            <person name="Dillman A.R."/>
            <person name="Macchietto M.G."/>
            <person name="Heikkinen L."/>
            <person name="Lakso M."/>
            <person name="Fracchia K.M."/>
            <person name="Antoshechkin I."/>
            <person name="Mortazavi A."/>
            <person name="Wong G."/>
            <person name="Sternberg P.W."/>
        </authorList>
    </citation>
    <scope>NUCLEOTIDE SEQUENCE [LARGE SCALE GENOMIC DNA]</scope>
    <source>
        <strain evidence="2">MT8872</strain>
    </source>
</reference>
<dbReference type="InterPro" id="IPR001680">
    <property type="entry name" value="WD40_rpt"/>
</dbReference>
<keyword evidence="1" id="KW-0853">WD repeat</keyword>
<protein>
    <submittedName>
        <fullName evidence="3">WD_REPEATS_REGION domain-containing protein</fullName>
    </submittedName>
</protein>
<accession>A0A7E4WDX7</accession>
<evidence type="ECO:0000256" key="1">
    <source>
        <dbReference type="PROSITE-ProRule" id="PRU00221"/>
    </source>
</evidence>
<dbReference type="SUPFAM" id="SSF50998">
    <property type="entry name" value="Quinoprotein alcohol dehydrogenase-like"/>
    <property type="match status" value="1"/>
</dbReference>
<name>A0A7E4WDX7_PANRE</name>
<reference evidence="3" key="2">
    <citation type="submission" date="2020-10" db="UniProtKB">
        <authorList>
            <consortium name="WormBaseParasite"/>
        </authorList>
    </citation>
    <scope>IDENTIFICATION</scope>
</reference>
<proteinExistence type="predicted"/>
<dbReference type="Gene3D" id="2.130.10.10">
    <property type="entry name" value="YVTN repeat-like/Quinoprotein amine dehydrogenase"/>
    <property type="match status" value="1"/>
</dbReference>
<dbReference type="Proteomes" id="UP000492821">
    <property type="component" value="Unassembled WGS sequence"/>
</dbReference>
<evidence type="ECO:0000313" key="2">
    <source>
        <dbReference type="Proteomes" id="UP000492821"/>
    </source>
</evidence>
<dbReference type="InterPro" id="IPR015943">
    <property type="entry name" value="WD40/YVTN_repeat-like_dom_sf"/>
</dbReference>
<dbReference type="AlphaFoldDB" id="A0A7E4WDX7"/>
<dbReference type="InterPro" id="IPR011047">
    <property type="entry name" value="Quinoprotein_ADH-like_sf"/>
</dbReference>
<keyword evidence="2" id="KW-1185">Reference proteome</keyword>
<evidence type="ECO:0000313" key="3">
    <source>
        <dbReference type="WBParaSite" id="Pan_g9517.t1"/>
    </source>
</evidence>